<dbReference type="InterPro" id="IPR052163">
    <property type="entry name" value="DGC-Regulatory_Protein"/>
</dbReference>
<evidence type="ECO:0000313" key="3">
    <source>
        <dbReference type="Proteomes" id="UP001501470"/>
    </source>
</evidence>
<dbReference type="Pfam" id="PF00990">
    <property type="entry name" value="GGDEF"/>
    <property type="match status" value="1"/>
</dbReference>
<protein>
    <recommendedName>
        <fullName evidence="1">GGDEF domain-containing protein</fullName>
    </recommendedName>
</protein>
<dbReference type="SUPFAM" id="SSF55073">
    <property type="entry name" value="Nucleotide cyclase"/>
    <property type="match status" value="1"/>
</dbReference>
<reference evidence="3" key="1">
    <citation type="journal article" date="2019" name="Int. J. Syst. Evol. Microbiol.">
        <title>The Global Catalogue of Microorganisms (GCM) 10K type strain sequencing project: providing services to taxonomists for standard genome sequencing and annotation.</title>
        <authorList>
            <consortium name="The Broad Institute Genomics Platform"/>
            <consortium name="The Broad Institute Genome Sequencing Center for Infectious Disease"/>
            <person name="Wu L."/>
            <person name="Ma J."/>
        </authorList>
    </citation>
    <scope>NUCLEOTIDE SEQUENCE [LARGE SCALE GENOMIC DNA]</scope>
    <source>
        <strain evidence="3">JCM 15933</strain>
    </source>
</reference>
<proteinExistence type="predicted"/>
<feature type="domain" description="GGDEF" evidence="1">
    <location>
        <begin position="189"/>
        <end position="310"/>
    </location>
</feature>
<dbReference type="InterPro" id="IPR043128">
    <property type="entry name" value="Rev_trsase/Diguanyl_cyclase"/>
</dbReference>
<dbReference type="RefSeq" id="WP_344506809.1">
    <property type="nucleotide sequence ID" value="NZ_BAAAQD010000016.1"/>
</dbReference>
<evidence type="ECO:0000259" key="1">
    <source>
        <dbReference type="PROSITE" id="PS50887"/>
    </source>
</evidence>
<dbReference type="Gene3D" id="3.30.70.270">
    <property type="match status" value="1"/>
</dbReference>
<organism evidence="2 3">
    <name type="scientific">Dactylosporangium maewongense</name>
    <dbReference type="NCBI Taxonomy" id="634393"/>
    <lineage>
        <taxon>Bacteria</taxon>
        <taxon>Bacillati</taxon>
        <taxon>Actinomycetota</taxon>
        <taxon>Actinomycetes</taxon>
        <taxon>Micromonosporales</taxon>
        <taxon>Micromonosporaceae</taxon>
        <taxon>Dactylosporangium</taxon>
    </lineage>
</organism>
<comment type="caution">
    <text evidence="2">The sequence shown here is derived from an EMBL/GenBank/DDBJ whole genome shotgun (WGS) entry which is preliminary data.</text>
</comment>
<name>A0ABP4MEB6_9ACTN</name>
<gene>
    <name evidence="2" type="ORF">GCM10009827_070170</name>
</gene>
<dbReference type="EMBL" id="BAAAQD010000016">
    <property type="protein sequence ID" value="GAA1540755.1"/>
    <property type="molecule type" value="Genomic_DNA"/>
</dbReference>
<dbReference type="InterPro" id="IPR029787">
    <property type="entry name" value="Nucleotide_cyclase"/>
</dbReference>
<dbReference type="InterPro" id="IPR000160">
    <property type="entry name" value="GGDEF_dom"/>
</dbReference>
<dbReference type="CDD" id="cd01949">
    <property type="entry name" value="GGDEF"/>
    <property type="match status" value="1"/>
</dbReference>
<sequence length="310" mass="32830">MDLLLRAVAGAPLPPGAQRVPTAFVPRGSCGCSDSVLRLPPPVADPGPARLTERLAALLPPGAVRTGEHLTVLAKAVDSVVDLAGAAAAGRPPDHAGATAALLALYALQAQPEGLRIVARAVQEYVQQVPAADVATARRLDGCVQELILAVVRVRQVANFGDRWRLRSTVGAHYDLSMALLYNRRSDPRDLAVLFLDLDGFKQVNDRLGHAAGDELLVYVAERIRRSLRTGDMAARFGGDEFVVFLAEAERLDSIADRLRASIAAPYTVAGQLVRIGVSIGCTPCGDRATADEILSAADTAMYQAKTAAR</sequence>
<accession>A0ABP4MEB6</accession>
<dbReference type="NCBIfam" id="TIGR00254">
    <property type="entry name" value="GGDEF"/>
    <property type="match status" value="1"/>
</dbReference>
<evidence type="ECO:0000313" key="2">
    <source>
        <dbReference type="EMBL" id="GAA1540755.1"/>
    </source>
</evidence>
<dbReference type="Proteomes" id="UP001501470">
    <property type="component" value="Unassembled WGS sequence"/>
</dbReference>
<dbReference type="PANTHER" id="PTHR46663:SF2">
    <property type="entry name" value="GGDEF DOMAIN-CONTAINING PROTEIN"/>
    <property type="match status" value="1"/>
</dbReference>
<dbReference type="PANTHER" id="PTHR46663">
    <property type="entry name" value="DIGUANYLATE CYCLASE DGCT-RELATED"/>
    <property type="match status" value="1"/>
</dbReference>
<dbReference type="PROSITE" id="PS50887">
    <property type="entry name" value="GGDEF"/>
    <property type="match status" value="1"/>
</dbReference>
<dbReference type="SMART" id="SM00267">
    <property type="entry name" value="GGDEF"/>
    <property type="match status" value="1"/>
</dbReference>
<keyword evidence="3" id="KW-1185">Reference proteome</keyword>